<dbReference type="Proteomes" id="UP000831782">
    <property type="component" value="Chromosome"/>
</dbReference>
<dbReference type="Gene3D" id="1.10.8.840">
    <property type="entry name" value="Ribosome-associated complex head domain"/>
    <property type="match status" value="1"/>
</dbReference>
<evidence type="ECO:0000256" key="8">
    <source>
        <dbReference type="ARBA" id="ARBA00023146"/>
    </source>
</evidence>
<evidence type="ECO:0000256" key="4">
    <source>
        <dbReference type="ARBA" id="ARBA00022598"/>
    </source>
</evidence>
<keyword evidence="4 10" id="KW-0436">Ligase</keyword>
<evidence type="ECO:0000313" key="12">
    <source>
        <dbReference type="EMBL" id="UOQ47421.1"/>
    </source>
</evidence>
<dbReference type="SUPFAM" id="SSF109604">
    <property type="entry name" value="HD-domain/PDEase-like"/>
    <property type="match status" value="1"/>
</dbReference>
<keyword evidence="13" id="KW-1185">Reference proteome</keyword>
<gene>
    <name evidence="10 12" type="primary">glyS</name>
    <name evidence="12" type="ORF">MUN88_15280</name>
</gene>
<dbReference type="HAMAP" id="MF_00255">
    <property type="entry name" value="Gly_tRNA_synth_beta"/>
    <property type="match status" value="1"/>
</dbReference>
<dbReference type="EMBL" id="CP095072">
    <property type="protein sequence ID" value="UOQ47421.1"/>
    <property type="molecule type" value="Genomic_DNA"/>
</dbReference>
<accession>A0ABY4ESL6</accession>
<keyword evidence="5 10" id="KW-0547">Nucleotide-binding</keyword>
<dbReference type="PRINTS" id="PR01045">
    <property type="entry name" value="TRNASYNTHGB"/>
</dbReference>
<comment type="subcellular location">
    <subcellularLocation>
        <location evidence="1 10">Cytoplasm</location>
    </subcellularLocation>
</comment>
<dbReference type="PANTHER" id="PTHR30075:SF2">
    <property type="entry name" value="GLYCINE--TRNA LIGASE, CHLOROPLASTIC_MITOCHONDRIAL 2"/>
    <property type="match status" value="1"/>
</dbReference>
<protein>
    <recommendedName>
        <fullName evidence="10">Glycine--tRNA ligase beta subunit</fullName>
        <ecNumber evidence="10">6.1.1.14</ecNumber>
    </recommendedName>
    <alternativeName>
        <fullName evidence="10">Glycyl-tRNA synthetase beta subunit</fullName>
        <shortName evidence="10">GlyRS</shortName>
    </alternativeName>
</protein>
<dbReference type="Gene3D" id="1.10.730.10">
    <property type="entry name" value="Isoleucyl-tRNA Synthetase, Domain 1"/>
    <property type="match status" value="1"/>
</dbReference>
<reference evidence="12 13" key="1">
    <citation type="submission" date="2022-04" db="EMBL/GenBank/DDBJ databases">
        <title>Gracilibacillus sp. isolated from saltern.</title>
        <authorList>
            <person name="Won M."/>
            <person name="Lee C.-M."/>
            <person name="Woen H.-Y."/>
            <person name="Kwon S.-W."/>
        </authorList>
    </citation>
    <scope>NUCLEOTIDE SEQUENCE [LARGE SCALE GENOMIC DNA]</scope>
    <source>
        <strain evidence="12 13">SSWR10-1</strain>
    </source>
</reference>
<keyword evidence="6 10" id="KW-0067">ATP-binding</keyword>
<sequence>MKTTNVLFEVGLEEMPARFMDDTEKQLKDKTTAWLENIRLDYQNLTTYITPRRFAVLIEELAYKQADQEEEAKGPALKIAKDAAGNWSKAAIGFSKGQGKSVDDLYTKELNGTEYVFVNKFIEGQTQEQLLPGFKDIILSLQFPKNMRWANQELRYIRPIKWLVALKDDQVIPFDITGVKTGNTSEGHRFLGEQLTITNPLTYKEQLKAQYVIAETAQRKQMIADGIKELEKENGWVIPIDQDLLTEVTHLVEYPTVFYGQFSEAFLHIPKEVLITSMKEHQRYFPVQTTSENLLAYFVGVRNGTKEHIDSVAKGNEKVLRARLQDAQFFYEEDQKQSIDENLKKLHRMVFQEQLGTIADKVSRVTDFSKMIANELHLSGQVQEKIERAAQISKFDLVTNMVNEFTELQGIMGRKYALIFGEDETVAKAIEEHYMPRNAQDQLPESNVGSVVSIADKLDTIVGCFAVGLIPSGSQDPYALRRQALGIMQIIQEQQWDLNINSLIQKVYTIFDAKNIPTAEKSKVIDQLESFFKQRTAYIMKEANIESDIMEAVLINQLSDISFLLEKARWLKDKRLDPAFKAEQEAFVRVMNLAEKAEGDHEVNTNLFENEHEKLLYDTFLQIHDRYKQALADKQVGKAMEQFTVMVQPIHQFFDHTMVMDNNQSIRQNRLALLKLVATDLNQFADLTKVQWKQQTQS</sequence>
<name>A0ABY4ESL6_9BACI</name>
<dbReference type="InterPro" id="IPR009080">
    <property type="entry name" value="tRNAsynth_Ia_anticodon-bd"/>
</dbReference>
<dbReference type="Pfam" id="PF05746">
    <property type="entry name" value="DALR_1"/>
    <property type="match status" value="1"/>
</dbReference>
<dbReference type="PROSITE" id="PS50861">
    <property type="entry name" value="AA_TRNA_LIGASE_II_GLYAB"/>
    <property type="match status" value="1"/>
</dbReference>
<dbReference type="InterPro" id="IPR042569">
    <property type="entry name" value="RAC_head_sf"/>
</dbReference>
<evidence type="ECO:0000256" key="6">
    <source>
        <dbReference type="ARBA" id="ARBA00022840"/>
    </source>
</evidence>
<evidence type="ECO:0000313" key="13">
    <source>
        <dbReference type="Proteomes" id="UP000831782"/>
    </source>
</evidence>
<evidence type="ECO:0000256" key="7">
    <source>
        <dbReference type="ARBA" id="ARBA00022917"/>
    </source>
</evidence>
<dbReference type="NCBIfam" id="TIGR00211">
    <property type="entry name" value="glyS"/>
    <property type="match status" value="1"/>
</dbReference>
<dbReference type="RefSeq" id="WP_244716535.1">
    <property type="nucleotide sequence ID" value="NZ_CP095072.1"/>
</dbReference>
<comment type="similarity">
    <text evidence="2 10">Belongs to the class-II aminoacyl-tRNA synthetase family.</text>
</comment>
<comment type="catalytic activity">
    <reaction evidence="9 10">
        <text>tRNA(Gly) + glycine + ATP = glycyl-tRNA(Gly) + AMP + diphosphate</text>
        <dbReference type="Rhea" id="RHEA:16013"/>
        <dbReference type="Rhea" id="RHEA-COMP:9664"/>
        <dbReference type="Rhea" id="RHEA-COMP:9683"/>
        <dbReference type="ChEBI" id="CHEBI:30616"/>
        <dbReference type="ChEBI" id="CHEBI:33019"/>
        <dbReference type="ChEBI" id="CHEBI:57305"/>
        <dbReference type="ChEBI" id="CHEBI:78442"/>
        <dbReference type="ChEBI" id="CHEBI:78522"/>
        <dbReference type="ChEBI" id="CHEBI:456215"/>
        <dbReference type="EC" id="6.1.1.14"/>
    </reaction>
</comment>
<dbReference type="GO" id="GO:0004820">
    <property type="term" value="F:glycine-tRNA ligase activity"/>
    <property type="evidence" value="ECO:0007669"/>
    <property type="project" value="UniProtKB-EC"/>
</dbReference>
<dbReference type="InterPro" id="IPR008909">
    <property type="entry name" value="DALR_anticod-bd"/>
</dbReference>
<proteinExistence type="inferred from homology"/>
<evidence type="ECO:0000256" key="9">
    <source>
        <dbReference type="ARBA" id="ARBA00047937"/>
    </source>
</evidence>
<dbReference type="InterPro" id="IPR015944">
    <property type="entry name" value="Gly-tRNA-synth_bsu"/>
</dbReference>
<keyword evidence="7 10" id="KW-0648">Protein biosynthesis</keyword>
<evidence type="ECO:0000256" key="2">
    <source>
        <dbReference type="ARBA" id="ARBA00008226"/>
    </source>
</evidence>
<dbReference type="InterPro" id="IPR006194">
    <property type="entry name" value="Gly-tRNA-synth_heterodimer"/>
</dbReference>
<evidence type="ECO:0000256" key="1">
    <source>
        <dbReference type="ARBA" id="ARBA00004496"/>
    </source>
</evidence>
<dbReference type="Pfam" id="PF02092">
    <property type="entry name" value="tRNA_synt_2f"/>
    <property type="match status" value="1"/>
</dbReference>
<dbReference type="SUPFAM" id="SSF47323">
    <property type="entry name" value="Anticodon-binding domain of a subclass of class I aminoacyl-tRNA synthetases"/>
    <property type="match status" value="1"/>
</dbReference>
<dbReference type="PANTHER" id="PTHR30075">
    <property type="entry name" value="GLYCYL-TRNA SYNTHETASE"/>
    <property type="match status" value="1"/>
</dbReference>
<evidence type="ECO:0000256" key="3">
    <source>
        <dbReference type="ARBA" id="ARBA00022490"/>
    </source>
</evidence>
<evidence type="ECO:0000256" key="5">
    <source>
        <dbReference type="ARBA" id="ARBA00022741"/>
    </source>
</evidence>
<organism evidence="12 13">
    <name type="scientific">Gracilibacillus caseinilyticus</name>
    <dbReference type="NCBI Taxonomy" id="2932256"/>
    <lineage>
        <taxon>Bacteria</taxon>
        <taxon>Bacillati</taxon>
        <taxon>Bacillota</taxon>
        <taxon>Bacilli</taxon>
        <taxon>Bacillales</taxon>
        <taxon>Bacillaceae</taxon>
        <taxon>Gracilibacillus</taxon>
    </lineage>
</organism>
<evidence type="ECO:0000259" key="11">
    <source>
        <dbReference type="Pfam" id="PF05746"/>
    </source>
</evidence>
<evidence type="ECO:0000256" key="10">
    <source>
        <dbReference type="HAMAP-Rule" id="MF_00255"/>
    </source>
</evidence>
<feature type="domain" description="DALR anticodon binding" evidence="11">
    <location>
        <begin position="584"/>
        <end position="690"/>
    </location>
</feature>
<comment type="subunit">
    <text evidence="10">Tetramer of two alpha and two beta subunits.</text>
</comment>
<keyword evidence="3 10" id="KW-0963">Cytoplasm</keyword>
<dbReference type="EC" id="6.1.1.14" evidence="10"/>
<keyword evidence="8 10" id="KW-0030">Aminoacyl-tRNA synthetase</keyword>